<feature type="chain" id="PRO_5036996750" description="Fibronectin type-III domain-containing protein" evidence="1">
    <location>
        <begin position="24"/>
        <end position="2017"/>
    </location>
</feature>
<dbReference type="RefSeq" id="WP_222936073.1">
    <property type="nucleotide sequence ID" value="NZ_JACSIT010000112.1"/>
</dbReference>
<comment type="caution">
    <text evidence="3">The sequence shown here is derived from an EMBL/GenBank/DDBJ whole genome shotgun (WGS) entry which is preliminary data.</text>
</comment>
<evidence type="ECO:0000313" key="3">
    <source>
        <dbReference type="EMBL" id="MBC6994913.1"/>
    </source>
</evidence>
<organism evidence="3 4">
    <name type="scientific">Neolewinella lacunae</name>
    <dbReference type="NCBI Taxonomy" id="1517758"/>
    <lineage>
        <taxon>Bacteria</taxon>
        <taxon>Pseudomonadati</taxon>
        <taxon>Bacteroidota</taxon>
        <taxon>Saprospiria</taxon>
        <taxon>Saprospirales</taxon>
        <taxon>Lewinellaceae</taxon>
        <taxon>Neolewinella</taxon>
    </lineage>
</organism>
<dbReference type="CDD" id="cd00063">
    <property type="entry name" value="FN3"/>
    <property type="match status" value="1"/>
</dbReference>
<feature type="signal peptide" evidence="1">
    <location>
        <begin position="1"/>
        <end position="23"/>
    </location>
</feature>
<dbReference type="Gene3D" id="2.60.40.10">
    <property type="entry name" value="Immunoglobulins"/>
    <property type="match status" value="5"/>
</dbReference>
<feature type="non-terminal residue" evidence="3">
    <location>
        <position position="2017"/>
    </location>
</feature>
<feature type="domain" description="Fibronectin type-III" evidence="2">
    <location>
        <begin position="1857"/>
        <end position="1947"/>
    </location>
</feature>
<keyword evidence="1" id="KW-0732">Signal</keyword>
<feature type="domain" description="Fibronectin type-III" evidence="2">
    <location>
        <begin position="1599"/>
        <end position="1689"/>
    </location>
</feature>
<name>A0A923PIS6_9BACT</name>
<proteinExistence type="predicted"/>
<evidence type="ECO:0000259" key="2">
    <source>
        <dbReference type="PROSITE" id="PS50853"/>
    </source>
</evidence>
<evidence type="ECO:0000256" key="1">
    <source>
        <dbReference type="SAM" id="SignalP"/>
    </source>
</evidence>
<evidence type="ECO:0000313" key="4">
    <source>
        <dbReference type="Proteomes" id="UP000650081"/>
    </source>
</evidence>
<dbReference type="InterPro" id="IPR003961">
    <property type="entry name" value="FN3_dom"/>
</dbReference>
<dbReference type="SUPFAM" id="SSF49299">
    <property type="entry name" value="PKD domain"/>
    <property type="match status" value="1"/>
</dbReference>
<sequence length="2017" mass="208607">MKAFYFRLLLGSFLCLSGGWVLAQGACITSESGSLTYNGSTSPSVYAPGTLVELCYTINDFQTPDVEWIHSVFLASAGPGFDYSTLMPSGTPPPSCSPQGVWGWYPSWTRCISCPNGSTFTNGYAFDSRAGTNDACGDPGQLDGDPGNNYGDNDGSCGLTFCFSMVTVDATGIPVSQAYQVNIRVLADGVSGGYTGSRGFCGSPCDDDPEVCFPEVPNPTVTILNSACPGELFDLQGGADGPILPNTEAFWLDAAGNQIATGFNVSLPAGTYTFGLRQPGCAAKTFEVTAELTIPEFTFTGEEDGAEICYGEPFNYTISVSGSQINSVQWTLNSAVVGTGPSYGVSAATPANSGEYRVIVSYGDNCDTTLTRNLTVGPNIAVDITPVNGDVCSGNEITFTATLQGGGSFAPGVELFWDGGAGTESTYTIVAGSPGPALVNLVIVDPLGCMFEYNHPYTVNPLPEVSISPLEAEVCFNSSLVLTSTVTNGLPPYNYLWGPEEVVTTANFTIAPPYPFTDGIYLVVTDANGCIGISDPAIVTLLPPPLPPNITCEALCPSEIRFTWDQANANYFQLYATINANLEVLIENNYQSRSYTFTGLNPDDRVRLRVVPFGGTFGMQSCEGPSRFATCRTPLTYDPGWVLNFPSTVCRTANNAQFDLSAMVTEPGTFRFTSASLGLNDFLADADNTTSIPLPALAPGQLSEVHQIRIDYAGVGGRCPADTTISITVLQAPDPAFTLAQDQLCAATGTFRVSVTSPAAGGTYAVGFDNPAVGSVTAVSPTEWDLSTSQPGTHGIFVVASNNQLGTCADTARATITLQSPPAAPVVECLERGLDSVTFIWTDTGAETYLINQISVPGYAVTERIGNRFIVRNLMVDDAVTISVTAQETGCPDAVSAQVTCVAESCPDISITVDALGPFCVDNNGDQALNATISGSDGSGTLSWLVNGSPAGSSINPANLGVGTFTIRALFSEGCDFFAETTVTINPVPSSAFSLADDRICTGETTLGAAAGAVQVGWSYVFSAPGATVTPGSNAASRNFRWSTPGRKFVTLTVTNQFNCVSTVTTDSIDVELPLELPVISCVDPAQNTLTFTWNAPVGVDSFGISLNGGPLFFQDSTRLFLTGLAIDSLVQMELFIYGDTPCPILVPALGACRTTACPSLVLTPPLDAAFCLTGDTLPVVLSATITGASEPGTFLFAGNGVTDDLGTFSFDPRLAGPGIHRILVDYIETNCTAQDSFFYTVTATPPNAFTANGTLGDLTICQDDILEVDLDISSLNGAQGTFAWDFGGLPVLDSLSPTNFVLGTSNSGQFTIRLVSTVEGCSSLPFSAVITIDPIIPAPVISCGTVTRNSVTITWPGVPGAEGYLVSDGTMLPASATSYTITGLAPGEMVSVTVSSLSSNFCGDSAPSAAANCQAEACPAFTLDRTGVVDLVCLLNGNETLDLSTAFVTGGNGNGATYTFSGPGVSGTTFDAAAAGGSEAGTTHTINVTYSEEGPCDFTGTFDVIVFARPSVLITLSDPACVGEAVSVVISSGNPIGNADITVDWDGGSVQPDADPTDNEYLVVWDTPGTKNITATVVSNLSGCPSEPALAPVEIIAPLDAPVVSCGTPAELESITFNWGAVVDATGYALSLSDGTMVTLTAAETSFTVSGLSPGTTLTISIYATGTGPCPDGPATTLECSTAPCPPGLAMATTPDTEFCNGQDTDLLPLSATLTVGAPQGSFTWSGPGVVVNNGDFFFDPTAVGPGVHVLTVAYDGPSICDSQDEVTMTIFGLPLAGLDPTPAQVCAGTAIDVSLADPVDAGTTYIWDWDGGIPTDLGNQTYSVRWDTPGTKTVTVTATAECTVSNQFTIEVIAPLSAPVVSCGTPEELESITFNWDPVVGATGYELDFSDGNSATLTAAETSFTVSGLDPGTTLTISIYATGTGPCPDGPTTTLECSTAPCPPGLAMATTPDTEFCNGQDTDLLPLSATLTAGTPQGSFTWSGPGVVVNNGNFFFDPTAVGPGVHVLTVAYDGP</sequence>
<protein>
    <recommendedName>
        <fullName evidence="2">Fibronectin type-III domain-containing protein</fullName>
    </recommendedName>
</protein>
<keyword evidence="4" id="KW-1185">Reference proteome</keyword>
<reference evidence="3" key="1">
    <citation type="submission" date="2020-08" db="EMBL/GenBank/DDBJ databases">
        <title>Lewinella bacteria from marine environments.</title>
        <authorList>
            <person name="Zhong Y."/>
        </authorList>
    </citation>
    <scope>NUCLEOTIDE SEQUENCE</scope>
    <source>
        <strain evidence="3">KCTC 42187</strain>
    </source>
</reference>
<dbReference type="SMART" id="SM00060">
    <property type="entry name" value="FN3"/>
    <property type="match status" value="5"/>
</dbReference>
<dbReference type="InterPro" id="IPR035986">
    <property type="entry name" value="PKD_dom_sf"/>
</dbReference>
<accession>A0A923PIS6</accession>
<dbReference type="SUPFAM" id="SSF49265">
    <property type="entry name" value="Fibronectin type III"/>
    <property type="match status" value="2"/>
</dbReference>
<dbReference type="InterPro" id="IPR013783">
    <property type="entry name" value="Ig-like_fold"/>
</dbReference>
<dbReference type="InterPro" id="IPR036116">
    <property type="entry name" value="FN3_sf"/>
</dbReference>
<dbReference type="Proteomes" id="UP000650081">
    <property type="component" value="Unassembled WGS sequence"/>
</dbReference>
<gene>
    <name evidence="3" type="ORF">H9S92_12110</name>
</gene>
<dbReference type="EMBL" id="JACSIT010000112">
    <property type="protein sequence ID" value="MBC6994913.1"/>
    <property type="molecule type" value="Genomic_DNA"/>
</dbReference>
<dbReference type="Pfam" id="PF00041">
    <property type="entry name" value="fn3"/>
    <property type="match status" value="1"/>
</dbReference>
<dbReference type="PROSITE" id="PS50853">
    <property type="entry name" value="FN3"/>
    <property type="match status" value="2"/>
</dbReference>